<name>A0AAE9XCW8_PORGN</name>
<evidence type="ECO:0000313" key="2">
    <source>
        <dbReference type="Proteomes" id="UP001179540"/>
    </source>
</evidence>
<protein>
    <submittedName>
        <fullName evidence="1">Uncharacterized protein</fullName>
    </submittedName>
</protein>
<accession>A0AAE9XCW8</accession>
<organism evidence="1 2">
    <name type="scientific">Porphyromonas gingivalis</name>
    <name type="common">Bacteroides gingivalis</name>
    <dbReference type="NCBI Taxonomy" id="837"/>
    <lineage>
        <taxon>Bacteria</taxon>
        <taxon>Pseudomonadati</taxon>
        <taxon>Bacteroidota</taxon>
        <taxon>Bacteroidia</taxon>
        <taxon>Bacteroidales</taxon>
        <taxon>Porphyromonadaceae</taxon>
        <taxon>Porphyromonas</taxon>
    </lineage>
</organism>
<sequence>MNEKMIVSEEALRKIVRELQDIQKKITTNQQAITIFLDEVRSSGWDDSKYIELRKQTDEIKKDLKPIHDAMKKFEALKEREVIIVKQMGELTIPKRR</sequence>
<dbReference type="Proteomes" id="UP001179540">
    <property type="component" value="Chromosome"/>
</dbReference>
<reference evidence="1" key="1">
    <citation type="submission" date="2023-01" db="EMBL/GenBank/DDBJ databases">
        <title>Phages are important unrecognized players in the ecology of the oral pathogen Porphyromonas gingivalis.</title>
        <authorList>
            <person name="Matrishin C.B."/>
            <person name="Kauffman K.M."/>
        </authorList>
    </citation>
    <scope>NUCLEOTIDE SEQUENCE</scope>
    <source>
        <strain evidence="1">HG1691old</strain>
    </source>
</reference>
<dbReference type="EMBL" id="CP116613">
    <property type="protein sequence ID" value="WCF98081.1"/>
    <property type="molecule type" value="Genomic_DNA"/>
</dbReference>
<dbReference type="AlphaFoldDB" id="A0AAE9XCW8"/>
<gene>
    <name evidence="1" type="ORF">NY149_06000</name>
</gene>
<evidence type="ECO:0000313" key="1">
    <source>
        <dbReference type="EMBL" id="WCF98081.1"/>
    </source>
</evidence>
<proteinExistence type="predicted"/>
<dbReference type="RefSeq" id="WP_271911760.1">
    <property type="nucleotide sequence ID" value="NZ_CP116613.1"/>
</dbReference>